<dbReference type="STRING" id="765440.A0A0C3EVT9"/>
<comment type="similarity">
    <text evidence="1">Belongs to the short-chain dehydrogenases/reductases (SDR) family.</text>
</comment>
<dbReference type="InterPro" id="IPR036291">
    <property type="entry name" value="NAD(P)-bd_dom_sf"/>
</dbReference>
<dbReference type="AlphaFoldDB" id="A0A0C3EVT9"/>
<dbReference type="HOGENOM" id="CLU_010194_13_1_1"/>
<dbReference type="PRINTS" id="PR00081">
    <property type="entry name" value="GDHRDH"/>
</dbReference>
<evidence type="ECO:0000313" key="3">
    <source>
        <dbReference type="EMBL" id="KIM71951.1"/>
    </source>
</evidence>
<evidence type="ECO:0000313" key="4">
    <source>
        <dbReference type="Proteomes" id="UP000054166"/>
    </source>
</evidence>
<dbReference type="PANTHER" id="PTHR44229">
    <property type="entry name" value="15-HYDROXYPROSTAGLANDIN DEHYDROGENASE [NAD(+)]"/>
    <property type="match status" value="1"/>
</dbReference>
<dbReference type="EMBL" id="KN833185">
    <property type="protein sequence ID" value="KIM71951.1"/>
    <property type="molecule type" value="Genomic_DNA"/>
</dbReference>
<protein>
    <recommendedName>
        <fullName evidence="5">NAD(P)-binding protein</fullName>
    </recommendedName>
</protein>
<keyword evidence="4" id="KW-1185">Reference proteome</keyword>
<organism evidence="3 4">
    <name type="scientific">Piloderma croceum (strain F 1598)</name>
    <dbReference type="NCBI Taxonomy" id="765440"/>
    <lineage>
        <taxon>Eukaryota</taxon>
        <taxon>Fungi</taxon>
        <taxon>Dikarya</taxon>
        <taxon>Basidiomycota</taxon>
        <taxon>Agaricomycotina</taxon>
        <taxon>Agaricomycetes</taxon>
        <taxon>Agaricomycetidae</taxon>
        <taxon>Atheliales</taxon>
        <taxon>Atheliaceae</taxon>
        <taxon>Piloderma</taxon>
    </lineage>
</organism>
<evidence type="ECO:0000256" key="2">
    <source>
        <dbReference type="ARBA" id="ARBA00023002"/>
    </source>
</evidence>
<evidence type="ECO:0008006" key="5">
    <source>
        <dbReference type="Google" id="ProtNLM"/>
    </source>
</evidence>
<reference evidence="4" key="2">
    <citation type="submission" date="2015-01" db="EMBL/GenBank/DDBJ databases">
        <title>Evolutionary Origins and Diversification of the Mycorrhizal Mutualists.</title>
        <authorList>
            <consortium name="DOE Joint Genome Institute"/>
            <consortium name="Mycorrhizal Genomics Consortium"/>
            <person name="Kohler A."/>
            <person name="Kuo A."/>
            <person name="Nagy L.G."/>
            <person name="Floudas D."/>
            <person name="Copeland A."/>
            <person name="Barry K.W."/>
            <person name="Cichocki N."/>
            <person name="Veneault-Fourrey C."/>
            <person name="LaButti K."/>
            <person name="Lindquist E.A."/>
            <person name="Lipzen A."/>
            <person name="Lundell T."/>
            <person name="Morin E."/>
            <person name="Murat C."/>
            <person name="Riley R."/>
            <person name="Ohm R."/>
            <person name="Sun H."/>
            <person name="Tunlid A."/>
            <person name="Henrissat B."/>
            <person name="Grigoriev I.V."/>
            <person name="Hibbett D.S."/>
            <person name="Martin F."/>
        </authorList>
    </citation>
    <scope>NUCLEOTIDE SEQUENCE [LARGE SCALE GENOMIC DNA]</scope>
    <source>
        <strain evidence="4">F 1598</strain>
    </source>
</reference>
<dbReference type="GO" id="GO:0005737">
    <property type="term" value="C:cytoplasm"/>
    <property type="evidence" value="ECO:0007669"/>
    <property type="project" value="TreeGrafter"/>
</dbReference>
<accession>A0A0C3EVT9</accession>
<keyword evidence="2" id="KW-0560">Oxidoreductase</keyword>
<dbReference type="Gene3D" id="3.40.50.720">
    <property type="entry name" value="NAD(P)-binding Rossmann-like Domain"/>
    <property type="match status" value="1"/>
</dbReference>
<proteinExistence type="inferred from homology"/>
<dbReference type="PANTHER" id="PTHR44229:SF4">
    <property type="entry name" value="15-HYDROXYPROSTAGLANDIN DEHYDROGENASE [NAD(+)]"/>
    <property type="match status" value="1"/>
</dbReference>
<gene>
    <name evidence="3" type="ORF">PILCRDRAFT_99424</name>
</gene>
<dbReference type="InterPro" id="IPR002347">
    <property type="entry name" value="SDR_fam"/>
</dbReference>
<dbReference type="GO" id="GO:0016616">
    <property type="term" value="F:oxidoreductase activity, acting on the CH-OH group of donors, NAD or NADP as acceptor"/>
    <property type="evidence" value="ECO:0007669"/>
    <property type="project" value="TreeGrafter"/>
</dbReference>
<dbReference type="Pfam" id="PF00106">
    <property type="entry name" value="adh_short"/>
    <property type="match status" value="1"/>
</dbReference>
<name>A0A0C3EVT9_PILCF</name>
<dbReference type="Proteomes" id="UP000054166">
    <property type="component" value="Unassembled WGS sequence"/>
</dbReference>
<dbReference type="SUPFAM" id="SSF51735">
    <property type="entry name" value="NAD(P)-binding Rossmann-fold domains"/>
    <property type="match status" value="1"/>
</dbReference>
<sequence>MTTITDEQLHLYADRVRGKVVVITGAANGFGRETALRFANFGAKVVIGDLDVDGAEHVTATIRTSGGVARRCDVMNWDDQISLFELAESRYGSVDVVVPNAGVTELGTFTTPKLINGKPIQPLFKTLEINLVGVMYTAHIGLYYMQKRRTKDDLKSIIFLGSMASWEPIPGGPMYTAAKHGILGFMRSIDPSCRSQGIRVATIHPWFADTALVPTIVKVFLAGIPLTPIKRVAGAIVCAATDPDMETSGCTWLLPDGGYVFRLEREQLKEGVYRMIDARAKAAVM</sequence>
<reference evidence="3 4" key="1">
    <citation type="submission" date="2014-04" db="EMBL/GenBank/DDBJ databases">
        <authorList>
            <consortium name="DOE Joint Genome Institute"/>
            <person name="Kuo A."/>
            <person name="Tarkka M."/>
            <person name="Buscot F."/>
            <person name="Kohler A."/>
            <person name="Nagy L.G."/>
            <person name="Floudas D."/>
            <person name="Copeland A."/>
            <person name="Barry K.W."/>
            <person name="Cichocki N."/>
            <person name="Veneault-Fourrey C."/>
            <person name="LaButti K."/>
            <person name="Lindquist E.A."/>
            <person name="Lipzen A."/>
            <person name="Lundell T."/>
            <person name="Morin E."/>
            <person name="Murat C."/>
            <person name="Sun H."/>
            <person name="Tunlid A."/>
            <person name="Henrissat B."/>
            <person name="Grigoriev I.V."/>
            <person name="Hibbett D.S."/>
            <person name="Martin F."/>
            <person name="Nordberg H.P."/>
            <person name="Cantor M.N."/>
            <person name="Hua S.X."/>
        </authorList>
    </citation>
    <scope>NUCLEOTIDE SEQUENCE [LARGE SCALE GENOMIC DNA]</scope>
    <source>
        <strain evidence="3 4">F 1598</strain>
    </source>
</reference>
<evidence type="ECO:0000256" key="1">
    <source>
        <dbReference type="ARBA" id="ARBA00006484"/>
    </source>
</evidence>
<dbReference type="InParanoid" id="A0A0C3EVT9"/>
<dbReference type="OrthoDB" id="5371740at2759"/>